<feature type="compositionally biased region" description="Low complexity" evidence="3">
    <location>
        <begin position="647"/>
        <end position="657"/>
    </location>
</feature>
<dbReference type="SUPFAM" id="SSF50044">
    <property type="entry name" value="SH3-domain"/>
    <property type="match status" value="1"/>
</dbReference>
<dbReference type="Pfam" id="PF07653">
    <property type="entry name" value="SH3_2"/>
    <property type="match status" value="1"/>
</dbReference>
<feature type="compositionally biased region" description="Pro residues" evidence="3">
    <location>
        <begin position="778"/>
        <end position="801"/>
    </location>
</feature>
<feature type="compositionally biased region" description="Pro residues" evidence="3">
    <location>
        <begin position="1137"/>
        <end position="1164"/>
    </location>
</feature>
<feature type="compositionally biased region" description="Acidic residues" evidence="3">
    <location>
        <begin position="902"/>
        <end position="923"/>
    </location>
</feature>
<name>A0A5C3DUH5_9BASI</name>
<feature type="compositionally biased region" description="Basic and acidic residues" evidence="3">
    <location>
        <begin position="631"/>
        <end position="645"/>
    </location>
</feature>
<feature type="region of interest" description="Disordered" evidence="3">
    <location>
        <begin position="217"/>
        <end position="486"/>
    </location>
</feature>
<feature type="region of interest" description="Disordered" evidence="3">
    <location>
        <begin position="500"/>
        <end position="928"/>
    </location>
</feature>
<feature type="compositionally biased region" description="Low complexity" evidence="3">
    <location>
        <begin position="287"/>
        <end position="318"/>
    </location>
</feature>
<evidence type="ECO:0000313" key="6">
    <source>
        <dbReference type="Proteomes" id="UP000324022"/>
    </source>
</evidence>
<reference evidence="5 6" key="1">
    <citation type="submission" date="2018-03" db="EMBL/GenBank/DDBJ databases">
        <authorList>
            <person name="Guldener U."/>
        </authorList>
    </citation>
    <scope>NUCLEOTIDE SEQUENCE [LARGE SCALE GENOMIC DNA]</scope>
    <source>
        <strain evidence="5 6">NBRC100155</strain>
    </source>
</reference>
<feature type="compositionally biased region" description="Polar residues" evidence="3">
    <location>
        <begin position="516"/>
        <end position="533"/>
    </location>
</feature>
<feature type="compositionally biased region" description="Low complexity" evidence="3">
    <location>
        <begin position="539"/>
        <end position="575"/>
    </location>
</feature>
<dbReference type="SMART" id="SM00326">
    <property type="entry name" value="SH3"/>
    <property type="match status" value="1"/>
</dbReference>
<protein>
    <recommendedName>
        <fullName evidence="4">SH3 domain-containing protein</fullName>
    </recommendedName>
</protein>
<keyword evidence="1 2" id="KW-0728">SH3 domain</keyword>
<feature type="compositionally biased region" description="Low complexity" evidence="3">
    <location>
        <begin position="329"/>
        <end position="348"/>
    </location>
</feature>
<evidence type="ECO:0000313" key="5">
    <source>
        <dbReference type="EMBL" id="SPO21087.1"/>
    </source>
</evidence>
<dbReference type="InterPro" id="IPR036028">
    <property type="entry name" value="SH3-like_dom_sf"/>
</dbReference>
<evidence type="ECO:0000256" key="2">
    <source>
        <dbReference type="PROSITE-ProRule" id="PRU00192"/>
    </source>
</evidence>
<feature type="compositionally biased region" description="Polar residues" evidence="3">
    <location>
        <begin position="114"/>
        <end position="130"/>
    </location>
</feature>
<dbReference type="Proteomes" id="UP000324022">
    <property type="component" value="Unassembled WGS sequence"/>
</dbReference>
<feature type="compositionally biased region" description="Polar residues" evidence="3">
    <location>
        <begin position="178"/>
        <end position="187"/>
    </location>
</feature>
<feature type="compositionally biased region" description="Acidic residues" evidence="3">
    <location>
        <begin position="42"/>
        <end position="54"/>
    </location>
</feature>
<dbReference type="EMBL" id="OOIN01000002">
    <property type="protein sequence ID" value="SPO21087.1"/>
    <property type="molecule type" value="Genomic_DNA"/>
</dbReference>
<gene>
    <name evidence="5" type="ORF">UTRI_00564</name>
</gene>
<proteinExistence type="predicted"/>
<sequence length="1500" mass="154615">MPTFPYLAKATIKYKSPHKQDLTFAKGETIRVTGIAPKTDPSEQDDDDDDDDHDDWLVGETLDGSRSGTFPGGFVEPMDEVEDDETSHQAEATIASATSTPAAPGAIPTEAPTHLQSSVIEETPTHQADTIPQAAREAAQKGETEEAGFCAPLPPRPPSPSADQDKEEVAQPEEASAVSLSANKASQGATVTSKAAGGAAAIGAAATGVAAAAAIGASNSNEPSKDAASPAVFTAEAKSDPAPAKSPPTVASKPPGMSSSFRDRLAAFNKPAEAAPPPLPKGKPGGWKRPTPASTEAKPLLPGAPAPASAAAKPAAPSQQVETKEVPTSAEPSGASGGAFSAADAQSSIKMSLKERMAALQRNEAAAADTAPQLKPKPSVPGKIGAERRNVALQGMGLAPGASVPVRKSSVGSGIATEEAAVEPTADQAGLEQDAAAAPVAEEVSHDLTDPVATEAVVADQAQENVEESGEPKEDLTEEEQEAERRAAIAKRMAALGARRMGGAPVPFGAPAPPKRTQTTSSVGSAEGTTTEPGINVPTESSAAATSSTEQANETIVAPSSEAAAAEPLSSASQEANEEPKVLAVPRRTAAPRKRKPVPQATAAATAAGATTAAVGAAAAVEESETPVHAADLESEVHQGIRDSTEAADAFDAPAEEATSKVDEPVEAVTASHEETGHTAGLEAQDASHAEQASPAATQLDGEQQDEEDPEIAENQRQLEEYLRGEGFYEDQVEPSAQQEPEAAADTVTDYDQAPSANTEAEPLHATESASREDVTSPKPPSRPPSTRPPIPKTNLPPPPAAGDQDDVAFARMPSPPAASMSRRGSAIPPVPMTSLSTPLESAADEVEEPISHATQDERETETTGPILAAPRPRMAIPTEDPEDEELLAVADTPAATGQIDEAQDAAPEQEPEQAEELTEEEQEAQRRANLARRMAALGGQRIGAFPGMAPPPIMGAPMPARKAHVPTEDETEEAVESESQVDQAPLSPIRGPPRGGMAIPGLTAVPGINAQQAEGDALERARSPGAASIDAPARLASPPPVPTSPPPKPMSPPPPARPLPPAGDATSPSLPPGRPSSTAPMANLDEAIRSASPANSSLGRRTSMKPPVPQGISAHSRDSSAVAEYEPTADRGLATSPPPLPVSPPPLPVSPPPRPSSRAPPLPGHAGVPPRRQGSSASYASYGAGEKEVPAAPSATTTPAVEQPAAPMVSPRTESSLPPTPAAGGALSNMSDGARQSSRDLDLMPSSRWWRHGVNPLRLPPTVAGRPDAILYADTSSNPDEAGIHVHKADIYMLFEDYSTTVISLSFQDDDLDETHTSLTQRHSFPPAKASPSDLKQWSSSIGSAIAKIASDTAKQASTPVGDGSARALIYNILSSIPTALPPVGASLGCPILTQVGPTIMEAPTDEVRPGDIVSCTTADFKGKKGLAPYHMTFGSQSDPTLGIVIEVETKKNKLRCIIQSPNSKKGLADEVSLRLDDLKSGIVKVFRVPPRQGWVNDW</sequence>
<feature type="region of interest" description="Disordered" evidence="3">
    <location>
        <begin position="943"/>
        <end position="1241"/>
    </location>
</feature>
<evidence type="ECO:0000256" key="3">
    <source>
        <dbReference type="SAM" id="MobiDB-lite"/>
    </source>
</evidence>
<feature type="domain" description="SH3" evidence="4">
    <location>
        <begin position="3"/>
        <end position="80"/>
    </location>
</feature>
<feature type="compositionally biased region" description="Pro residues" evidence="3">
    <location>
        <begin position="1038"/>
        <end position="1062"/>
    </location>
</feature>
<evidence type="ECO:0000259" key="4">
    <source>
        <dbReference type="PROSITE" id="PS50002"/>
    </source>
</evidence>
<dbReference type="OrthoDB" id="207120at2759"/>
<feature type="compositionally biased region" description="Basic and acidic residues" evidence="3">
    <location>
        <begin position="762"/>
        <end position="776"/>
    </location>
</feature>
<feature type="compositionally biased region" description="Low complexity" evidence="3">
    <location>
        <begin position="1175"/>
        <end position="1201"/>
    </location>
</feature>
<evidence type="ECO:0000256" key="1">
    <source>
        <dbReference type="ARBA" id="ARBA00022443"/>
    </source>
</evidence>
<keyword evidence="6" id="KW-1185">Reference proteome</keyword>
<dbReference type="Gene3D" id="2.30.30.40">
    <property type="entry name" value="SH3 Domains"/>
    <property type="match status" value="1"/>
</dbReference>
<feature type="compositionally biased region" description="Acidic residues" evidence="3">
    <location>
        <begin position="703"/>
        <end position="712"/>
    </location>
</feature>
<feature type="compositionally biased region" description="Low complexity" evidence="3">
    <location>
        <begin position="598"/>
        <end position="621"/>
    </location>
</feature>
<feature type="compositionally biased region" description="Low complexity" evidence="3">
    <location>
        <begin position="188"/>
        <end position="200"/>
    </location>
</feature>
<dbReference type="Pfam" id="PF25459">
    <property type="entry name" value="AIM3_BBC1_C"/>
    <property type="match status" value="1"/>
</dbReference>
<organism evidence="5 6">
    <name type="scientific">Ustilago trichophora</name>
    <dbReference type="NCBI Taxonomy" id="86804"/>
    <lineage>
        <taxon>Eukaryota</taxon>
        <taxon>Fungi</taxon>
        <taxon>Dikarya</taxon>
        <taxon>Basidiomycota</taxon>
        <taxon>Ustilaginomycotina</taxon>
        <taxon>Ustilaginomycetes</taxon>
        <taxon>Ustilaginales</taxon>
        <taxon>Ustilaginaceae</taxon>
        <taxon>Ustilago</taxon>
    </lineage>
</organism>
<dbReference type="InterPro" id="IPR001452">
    <property type="entry name" value="SH3_domain"/>
</dbReference>
<dbReference type="InterPro" id="IPR057402">
    <property type="entry name" value="AIM3_BBC1_C"/>
</dbReference>
<feature type="compositionally biased region" description="Low complexity" evidence="3">
    <location>
        <begin position="734"/>
        <end position="745"/>
    </location>
</feature>
<feature type="compositionally biased region" description="Low complexity" evidence="3">
    <location>
        <begin position="90"/>
        <end position="109"/>
    </location>
</feature>
<feature type="region of interest" description="Disordered" evidence="3">
    <location>
        <begin position="33"/>
        <end position="200"/>
    </location>
</feature>
<accession>A0A5C3DUH5</accession>
<dbReference type="PROSITE" id="PS50002">
    <property type="entry name" value="SH3"/>
    <property type="match status" value="1"/>
</dbReference>